<protein>
    <recommendedName>
        <fullName evidence="4">Fungal-type protein kinase domain-containing protein</fullName>
    </recommendedName>
</protein>
<evidence type="ECO:0000313" key="3">
    <source>
        <dbReference type="Proteomes" id="UP000623687"/>
    </source>
</evidence>
<proteinExistence type="predicted"/>
<dbReference type="OrthoDB" id="5569250at2759"/>
<reference evidence="2" key="1">
    <citation type="submission" date="2019-07" db="EMBL/GenBank/DDBJ databases">
        <authorList>
            <person name="Palmer J.M."/>
        </authorList>
    </citation>
    <scope>NUCLEOTIDE SEQUENCE</scope>
    <source>
        <strain evidence="2">PC9</strain>
    </source>
</reference>
<organism evidence="2 3">
    <name type="scientific">Pleurotus ostreatus</name>
    <name type="common">Oyster mushroom</name>
    <name type="synonym">White-rot fungus</name>
    <dbReference type="NCBI Taxonomy" id="5322"/>
    <lineage>
        <taxon>Eukaryota</taxon>
        <taxon>Fungi</taxon>
        <taxon>Dikarya</taxon>
        <taxon>Basidiomycota</taxon>
        <taxon>Agaricomycotina</taxon>
        <taxon>Agaricomycetes</taxon>
        <taxon>Agaricomycetidae</taxon>
        <taxon>Agaricales</taxon>
        <taxon>Pleurotineae</taxon>
        <taxon>Pleurotaceae</taxon>
        <taxon>Pleurotus</taxon>
    </lineage>
</organism>
<feature type="compositionally biased region" description="Basic and acidic residues" evidence="1">
    <location>
        <begin position="380"/>
        <end position="395"/>
    </location>
</feature>
<dbReference type="VEuPathDB" id="FungiDB:PC9H_002326"/>
<dbReference type="AlphaFoldDB" id="A0A8H7DKD0"/>
<gene>
    <name evidence="2" type="ORF">PC9H_002326</name>
</gene>
<sequence>MLEHRDEWQLASGRVFQLRLHSDKKPQPNLESLTPAVRKTTRIKTRRIMHTRGEPLRKCPTLIGFAKCIHGNIFVRAEDFREEDEKELAGKGLRPIFASEIVENVKDAAPMARLVDMDNAAELDRRKAVSPSFVARRNTLRMNDEPLRFRTGTPKFIARSPAAGRLLVTNLAFRRMPQLAGDLAAKYRTAHSNDPSGLRKLVDARSTKHGGVYDADHVEETYEATPELIATAFAHHPRHDAESVFWCMVVFLLVAVPLGSPDEAIPDDADDFALVCAWRHIADHQAGPSQDIYICDSRAGLLAAGELWNEWLHCIPELAHAGPLLAALASQVSPEWAIPSWTRRGAAAPAPPPRGGAACYPHLQHIDVWKTGNREFEFEFDTGRGRTTHPPDTRRYARGSPNVRNAEYRGAAQRRRRTQDEAAIGAPGAGGGVPSEEATIGKGRKATGSGRASGRPRDPTPGNGRRERPFDADTAYENLPSTPGLASARSRPFDHASNAWMAWLSFDYLIISAFRCSLHALHLIMVIALSHQH</sequence>
<dbReference type="EMBL" id="JACETU010000011">
    <property type="protein sequence ID" value="KAF7416066.1"/>
    <property type="molecule type" value="Genomic_DNA"/>
</dbReference>
<comment type="caution">
    <text evidence="2">The sequence shown here is derived from an EMBL/GenBank/DDBJ whole genome shotgun (WGS) entry which is preliminary data.</text>
</comment>
<keyword evidence="3" id="KW-1185">Reference proteome</keyword>
<dbReference type="Proteomes" id="UP000623687">
    <property type="component" value="Unassembled WGS sequence"/>
</dbReference>
<name>A0A8H7DKD0_PLEOS</name>
<accession>A0A8H7DKD0</accession>
<dbReference type="RefSeq" id="XP_036625613.1">
    <property type="nucleotide sequence ID" value="XM_036771967.1"/>
</dbReference>
<dbReference type="GeneID" id="59372167"/>
<evidence type="ECO:0000256" key="1">
    <source>
        <dbReference type="SAM" id="MobiDB-lite"/>
    </source>
</evidence>
<feature type="region of interest" description="Disordered" evidence="1">
    <location>
        <begin position="380"/>
        <end position="491"/>
    </location>
</feature>
<evidence type="ECO:0008006" key="4">
    <source>
        <dbReference type="Google" id="ProtNLM"/>
    </source>
</evidence>
<evidence type="ECO:0000313" key="2">
    <source>
        <dbReference type="EMBL" id="KAF7416066.1"/>
    </source>
</evidence>